<dbReference type="SUPFAM" id="SSF52540">
    <property type="entry name" value="P-loop containing nucleoside triphosphate hydrolases"/>
    <property type="match status" value="1"/>
</dbReference>
<dbReference type="Gene3D" id="3.40.50.300">
    <property type="entry name" value="P-loop containing nucleotide triphosphate hydrolases"/>
    <property type="match status" value="2"/>
</dbReference>
<feature type="compositionally biased region" description="Acidic residues" evidence="6">
    <location>
        <begin position="527"/>
        <end position="539"/>
    </location>
</feature>
<dbReference type="GO" id="GO:0005737">
    <property type="term" value="C:cytoplasm"/>
    <property type="evidence" value="ECO:0007669"/>
    <property type="project" value="TreeGrafter"/>
</dbReference>
<evidence type="ECO:0000313" key="8">
    <source>
        <dbReference type="EMBL" id="KIJ07680.1"/>
    </source>
</evidence>
<dbReference type="OrthoDB" id="10261556at2759"/>
<dbReference type="AlphaFoldDB" id="A0A0C9SXI0"/>
<evidence type="ECO:0000256" key="2">
    <source>
        <dbReference type="ARBA" id="ARBA00022741"/>
    </source>
</evidence>
<evidence type="ECO:0000256" key="1">
    <source>
        <dbReference type="ARBA" id="ARBA00005446"/>
    </source>
</evidence>
<dbReference type="PANTHER" id="PTHR13710">
    <property type="entry name" value="DNA HELICASE RECQ FAMILY MEMBER"/>
    <property type="match status" value="1"/>
</dbReference>
<dbReference type="Pfam" id="PF00271">
    <property type="entry name" value="Helicase_C"/>
    <property type="match status" value="1"/>
</dbReference>
<sequence>MYRVQRPPLLDSKECHPAFGAVVPFTNVMHAIELIPVFDTQLSETEVTSESCLDAYQQYYVNSFTDKETFHRLVIASEISTIEDIRGHVVRPVTSPPMKSLSPTTRNSPWCSMLSAQVLITHQSMDAATATLVKGIQGAVLDLLERTASDLIQNRLPTEYLATLSDNAKVDALRACLIIWVLTRGAVVPRVFQLQASLAMLQQRDSIIMAGTGSGKMLCLLIPMLLRPGSISITISPLKRLQTSQVLECQKYAISTIAINEDTPDDPKLWESIRAGHYQHLIVSPEQLGMCNGHLPQLARSIRQDRSFTRKIHCVHVDEAHNIYTAGLAHHGEEAFRPAYGKLGQFCILHPKGTPFQVLSATLPPHILAVVKKELMVTPSYLELRLSTNRPNITYATTPLVSSLRNFRNLDFLIPPIFHPPMAIPKTLVFHDCKQDTADAATYLDERLPQNIRNHGIVKHYHSDMSAEYLQKTFEDFSSDDGRCRILHATAGASTGLDIRGVLVVIQYGLNGLYLAMIEPWALESSLGEDDQDTDSPTDDPDRPWAGTVKKNSSKQDRTGLAALQFAQSEACLRQFLGEYLDDQSPGVSLYTAPWCCDVEDEVASTNPAKRKRNQLRAMVERQPLLDKLIAWRKRAHAEDPHKSVRPAQWLINDDGLELVSKTHPANIQSPLDLVTLLGEDSEAWGARYAADVFAVISQFNRENSTL</sequence>
<dbReference type="Pfam" id="PF00270">
    <property type="entry name" value="DEAD"/>
    <property type="match status" value="1"/>
</dbReference>
<keyword evidence="9" id="KW-1185">Reference proteome</keyword>
<dbReference type="PROSITE" id="PS51192">
    <property type="entry name" value="HELICASE_ATP_BIND_1"/>
    <property type="match status" value="1"/>
</dbReference>
<comment type="similarity">
    <text evidence="1">Belongs to the helicase family. RecQ subfamily.</text>
</comment>
<comment type="catalytic activity">
    <reaction evidence="4">
        <text>Couples ATP hydrolysis with the unwinding of duplex DNA by translocating in the 3'-5' direction.</text>
        <dbReference type="EC" id="5.6.2.4"/>
    </reaction>
</comment>
<proteinExistence type="inferred from homology"/>
<dbReference type="GO" id="GO:0043138">
    <property type="term" value="F:3'-5' DNA helicase activity"/>
    <property type="evidence" value="ECO:0007669"/>
    <property type="project" value="UniProtKB-EC"/>
</dbReference>
<dbReference type="InterPro" id="IPR011545">
    <property type="entry name" value="DEAD/DEAH_box_helicase_dom"/>
</dbReference>
<dbReference type="HOGENOM" id="CLU_019892_0_0_1"/>
<protein>
    <recommendedName>
        <fullName evidence="5">DNA 3'-5' helicase</fullName>
        <ecNumber evidence="5">5.6.2.4</ecNumber>
    </recommendedName>
</protein>
<evidence type="ECO:0000259" key="7">
    <source>
        <dbReference type="PROSITE" id="PS51192"/>
    </source>
</evidence>
<dbReference type="InterPro" id="IPR001650">
    <property type="entry name" value="Helicase_C-like"/>
</dbReference>
<name>A0A0C9SXI0_PAXIN</name>
<evidence type="ECO:0000313" key="9">
    <source>
        <dbReference type="Proteomes" id="UP000053647"/>
    </source>
</evidence>
<dbReference type="GO" id="GO:0000724">
    <property type="term" value="P:double-strand break repair via homologous recombination"/>
    <property type="evidence" value="ECO:0007669"/>
    <property type="project" value="TreeGrafter"/>
</dbReference>
<gene>
    <name evidence="8" type="ORF">PAXINDRAFT_102861</name>
</gene>
<evidence type="ECO:0000256" key="4">
    <source>
        <dbReference type="ARBA" id="ARBA00034617"/>
    </source>
</evidence>
<dbReference type="SMART" id="SM00487">
    <property type="entry name" value="DEXDc"/>
    <property type="match status" value="1"/>
</dbReference>
<dbReference type="GO" id="GO:0005694">
    <property type="term" value="C:chromosome"/>
    <property type="evidence" value="ECO:0007669"/>
    <property type="project" value="TreeGrafter"/>
</dbReference>
<evidence type="ECO:0000256" key="3">
    <source>
        <dbReference type="ARBA" id="ARBA00022840"/>
    </source>
</evidence>
<dbReference type="PANTHER" id="PTHR13710:SF154">
    <property type="entry name" value="RECQ HELICASE, PUTATIVE (AFU_ORTHOLOGUE AFUA_6G14720)-RELATED"/>
    <property type="match status" value="1"/>
</dbReference>
<reference evidence="9" key="2">
    <citation type="submission" date="2015-01" db="EMBL/GenBank/DDBJ databases">
        <title>Evolutionary Origins and Diversification of the Mycorrhizal Mutualists.</title>
        <authorList>
            <consortium name="DOE Joint Genome Institute"/>
            <consortium name="Mycorrhizal Genomics Consortium"/>
            <person name="Kohler A."/>
            <person name="Kuo A."/>
            <person name="Nagy L.G."/>
            <person name="Floudas D."/>
            <person name="Copeland A."/>
            <person name="Barry K.W."/>
            <person name="Cichocki N."/>
            <person name="Veneault-Fourrey C."/>
            <person name="LaButti K."/>
            <person name="Lindquist E.A."/>
            <person name="Lipzen A."/>
            <person name="Lundell T."/>
            <person name="Morin E."/>
            <person name="Murat C."/>
            <person name="Riley R."/>
            <person name="Ohm R."/>
            <person name="Sun H."/>
            <person name="Tunlid A."/>
            <person name="Henrissat B."/>
            <person name="Grigoriev I.V."/>
            <person name="Hibbett D.S."/>
            <person name="Martin F."/>
        </authorList>
    </citation>
    <scope>NUCLEOTIDE SEQUENCE [LARGE SCALE GENOMIC DNA]</scope>
    <source>
        <strain evidence="9">ATCC 200175</strain>
    </source>
</reference>
<dbReference type="InterPro" id="IPR027417">
    <property type="entry name" value="P-loop_NTPase"/>
</dbReference>
<evidence type="ECO:0000256" key="5">
    <source>
        <dbReference type="ARBA" id="ARBA00034808"/>
    </source>
</evidence>
<organism evidence="8 9">
    <name type="scientific">Paxillus involutus ATCC 200175</name>
    <dbReference type="NCBI Taxonomy" id="664439"/>
    <lineage>
        <taxon>Eukaryota</taxon>
        <taxon>Fungi</taxon>
        <taxon>Dikarya</taxon>
        <taxon>Basidiomycota</taxon>
        <taxon>Agaricomycotina</taxon>
        <taxon>Agaricomycetes</taxon>
        <taxon>Agaricomycetidae</taxon>
        <taxon>Boletales</taxon>
        <taxon>Paxilineae</taxon>
        <taxon>Paxillaceae</taxon>
        <taxon>Paxillus</taxon>
    </lineage>
</organism>
<keyword evidence="3" id="KW-0067">ATP-binding</keyword>
<dbReference type="InterPro" id="IPR014001">
    <property type="entry name" value="Helicase_ATP-bd"/>
</dbReference>
<dbReference type="GO" id="GO:0003676">
    <property type="term" value="F:nucleic acid binding"/>
    <property type="evidence" value="ECO:0007669"/>
    <property type="project" value="InterPro"/>
</dbReference>
<feature type="domain" description="Helicase ATP-binding" evidence="7">
    <location>
        <begin position="197"/>
        <end position="381"/>
    </location>
</feature>
<evidence type="ECO:0000256" key="6">
    <source>
        <dbReference type="SAM" id="MobiDB-lite"/>
    </source>
</evidence>
<accession>A0A0C9SXI0</accession>
<keyword evidence="2" id="KW-0547">Nucleotide-binding</keyword>
<feature type="region of interest" description="Disordered" evidence="6">
    <location>
        <begin position="527"/>
        <end position="556"/>
    </location>
</feature>
<dbReference type="EMBL" id="KN819815">
    <property type="protein sequence ID" value="KIJ07680.1"/>
    <property type="molecule type" value="Genomic_DNA"/>
</dbReference>
<dbReference type="Proteomes" id="UP000053647">
    <property type="component" value="Unassembled WGS sequence"/>
</dbReference>
<dbReference type="GO" id="GO:0009378">
    <property type="term" value="F:four-way junction helicase activity"/>
    <property type="evidence" value="ECO:0007669"/>
    <property type="project" value="TreeGrafter"/>
</dbReference>
<dbReference type="EC" id="5.6.2.4" evidence="5"/>
<reference evidence="8 9" key="1">
    <citation type="submission" date="2014-06" db="EMBL/GenBank/DDBJ databases">
        <authorList>
            <consortium name="DOE Joint Genome Institute"/>
            <person name="Kuo A."/>
            <person name="Kohler A."/>
            <person name="Nagy L.G."/>
            <person name="Floudas D."/>
            <person name="Copeland A."/>
            <person name="Barry K.W."/>
            <person name="Cichocki N."/>
            <person name="Veneault-Fourrey C."/>
            <person name="LaButti K."/>
            <person name="Lindquist E.A."/>
            <person name="Lipzen A."/>
            <person name="Lundell T."/>
            <person name="Morin E."/>
            <person name="Murat C."/>
            <person name="Sun H."/>
            <person name="Tunlid A."/>
            <person name="Henrissat B."/>
            <person name="Grigoriev I.V."/>
            <person name="Hibbett D.S."/>
            <person name="Martin F."/>
            <person name="Nordberg H.P."/>
            <person name="Cantor M.N."/>
            <person name="Hua S.X."/>
        </authorList>
    </citation>
    <scope>NUCLEOTIDE SEQUENCE [LARGE SCALE GENOMIC DNA]</scope>
    <source>
        <strain evidence="8 9">ATCC 200175</strain>
    </source>
</reference>
<dbReference type="GO" id="GO:0005524">
    <property type="term" value="F:ATP binding"/>
    <property type="evidence" value="ECO:0007669"/>
    <property type="project" value="UniProtKB-KW"/>
</dbReference>